<evidence type="ECO:0000313" key="2">
    <source>
        <dbReference type="EMBL" id="KIP04705.1"/>
    </source>
</evidence>
<protein>
    <recommendedName>
        <fullName evidence="1">Tryptophan synthase beta chain-like PALP domain-containing protein</fullName>
    </recommendedName>
</protein>
<accession>A0A0C3S7H4</accession>
<dbReference type="OrthoDB" id="10059875at2759"/>
<dbReference type="HOGENOM" id="CLU_021802_8_4_1"/>
<proteinExistence type="predicted"/>
<dbReference type="Pfam" id="PF00291">
    <property type="entry name" value="PALP"/>
    <property type="match status" value="1"/>
</dbReference>
<reference evidence="2 3" key="1">
    <citation type="journal article" date="2014" name="PLoS Genet.">
        <title>Analysis of the Phlebiopsis gigantea genome, transcriptome and secretome provides insight into its pioneer colonization strategies of wood.</title>
        <authorList>
            <person name="Hori C."/>
            <person name="Ishida T."/>
            <person name="Igarashi K."/>
            <person name="Samejima M."/>
            <person name="Suzuki H."/>
            <person name="Master E."/>
            <person name="Ferreira P."/>
            <person name="Ruiz-Duenas F.J."/>
            <person name="Held B."/>
            <person name="Canessa P."/>
            <person name="Larrondo L.F."/>
            <person name="Schmoll M."/>
            <person name="Druzhinina I.S."/>
            <person name="Kubicek C.P."/>
            <person name="Gaskell J.A."/>
            <person name="Kersten P."/>
            <person name="St John F."/>
            <person name="Glasner J."/>
            <person name="Sabat G."/>
            <person name="Splinter BonDurant S."/>
            <person name="Syed K."/>
            <person name="Yadav J."/>
            <person name="Mgbeahuruike A.C."/>
            <person name="Kovalchuk A."/>
            <person name="Asiegbu F.O."/>
            <person name="Lackner G."/>
            <person name="Hoffmeister D."/>
            <person name="Rencoret J."/>
            <person name="Gutierrez A."/>
            <person name="Sun H."/>
            <person name="Lindquist E."/>
            <person name="Barry K."/>
            <person name="Riley R."/>
            <person name="Grigoriev I.V."/>
            <person name="Henrissat B."/>
            <person name="Kues U."/>
            <person name="Berka R.M."/>
            <person name="Martinez A.T."/>
            <person name="Covert S.F."/>
            <person name="Blanchette R.A."/>
            <person name="Cullen D."/>
        </authorList>
    </citation>
    <scope>NUCLEOTIDE SEQUENCE [LARGE SCALE GENOMIC DNA]</scope>
    <source>
        <strain evidence="2 3">11061_1 CR5-6</strain>
    </source>
</reference>
<keyword evidence="3" id="KW-1185">Reference proteome</keyword>
<dbReference type="PANTHER" id="PTHR42937">
    <property type="match status" value="1"/>
</dbReference>
<dbReference type="EMBL" id="KN840565">
    <property type="protein sequence ID" value="KIP04705.1"/>
    <property type="molecule type" value="Genomic_DNA"/>
</dbReference>
<organism evidence="2 3">
    <name type="scientific">Phlebiopsis gigantea (strain 11061_1 CR5-6)</name>
    <name type="common">White-rot fungus</name>
    <name type="synonym">Peniophora gigantea</name>
    <dbReference type="NCBI Taxonomy" id="745531"/>
    <lineage>
        <taxon>Eukaryota</taxon>
        <taxon>Fungi</taxon>
        <taxon>Dikarya</taxon>
        <taxon>Basidiomycota</taxon>
        <taxon>Agaricomycotina</taxon>
        <taxon>Agaricomycetes</taxon>
        <taxon>Polyporales</taxon>
        <taxon>Phanerochaetaceae</taxon>
        <taxon>Phlebiopsis</taxon>
    </lineage>
</organism>
<feature type="domain" description="Tryptophan synthase beta chain-like PALP" evidence="1">
    <location>
        <begin position="38"/>
        <end position="359"/>
    </location>
</feature>
<dbReference type="PANTHER" id="PTHR42937:SF1">
    <property type="entry name" value="DIAMINOPROPIONATE AMMONIA-LYASE"/>
    <property type="match status" value="1"/>
</dbReference>
<dbReference type="Proteomes" id="UP000053257">
    <property type="component" value="Unassembled WGS sequence"/>
</dbReference>
<dbReference type="InterPro" id="IPR001926">
    <property type="entry name" value="TrpB-like_PALP"/>
</dbReference>
<evidence type="ECO:0000313" key="3">
    <source>
        <dbReference type="Proteomes" id="UP000053257"/>
    </source>
</evidence>
<dbReference type="SUPFAM" id="SSF53686">
    <property type="entry name" value="Tryptophan synthase beta subunit-like PLP-dependent enzymes"/>
    <property type="match status" value="1"/>
</dbReference>
<dbReference type="STRING" id="745531.A0A0C3S7H4"/>
<evidence type="ECO:0000259" key="1">
    <source>
        <dbReference type="Pfam" id="PF00291"/>
    </source>
</evidence>
<sequence length="374" mass="39668">MAHSLYANLPALNYQCPDPIVPTIGPHAFHRTFFSTYASSPLTSLPSLSQELGVKDVLLKYEGDRFGLPAFKILGASWAIGVTLARRLGVDLQGLDAGELNRLLNAEQYRPVLYTATDGNHGRAVAHIARLLGLASRIYVPELVSAASHAAIRSEGAELIRVHGDYGYAVKLCADEAANDAARSLVIQDTAWEGYEEIPNLIIQGYTTIFHEIDAQLAVLGAAPSLIAVPVGVGSLAHAATRHYRTSTAAHPSLLAVEPVSAGCLNATLHAGRSVSVKTGYNIMPGLTCGTVSATALEDLLGGIDLSVLVDDDAVKEAVRDLDKLDVRAEPCGAATLAGVRTLKEVGKLHEDMVVVLVCTEGRLGDESTREAEY</sequence>
<name>A0A0C3S7H4_PHLG1</name>
<dbReference type="Gene3D" id="3.40.50.1100">
    <property type="match status" value="2"/>
</dbReference>
<gene>
    <name evidence="2" type="ORF">PHLGIDRAFT_129340</name>
</gene>
<dbReference type="AlphaFoldDB" id="A0A0C3S7H4"/>
<dbReference type="InterPro" id="IPR036052">
    <property type="entry name" value="TrpB-like_PALP_sf"/>
</dbReference>